<name>A0A549YA91_9BACI</name>
<evidence type="ECO:0000313" key="8">
    <source>
        <dbReference type="EMBL" id="TRM08779.1"/>
    </source>
</evidence>
<comment type="similarity">
    <text evidence="1">Belongs to the 'phage' integrase family.</text>
</comment>
<dbReference type="InterPro" id="IPR050808">
    <property type="entry name" value="Phage_Integrase"/>
</dbReference>
<organism evidence="9 11">
    <name type="scientific">Lentibacillus cibarius</name>
    <dbReference type="NCBI Taxonomy" id="2583219"/>
    <lineage>
        <taxon>Bacteria</taxon>
        <taxon>Bacillati</taxon>
        <taxon>Bacillota</taxon>
        <taxon>Bacilli</taxon>
        <taxon>Bacillales</taxon>
        <taxon>Bacillaceae</taxon>
        <taxon>Lentibacillus</taxon>
    </lineage>
</organism>
<feature type="domain" description="Tyr recombinase" evidence="6">
    <location>
        <begin position="162"/>
        <end position="359"/>
    </location>
</feature>
<evidence type="ECO:0000256" key="3">
    <source>
        <dbReference type="ARBA" id="ARBA00023125"/>
    </source>
</evidence>
<comment type="caution">
    <text evidence="9">The sequence shown here is derived from an EMBL/GenBank/DDBJ whole genome shotgun (WGS) entry which is preliminary data.</text>
</comment>
<protein>
    <submittedName>
        <fullName evidence="9">Site-specific integrase</fullName>
    </submittedName>
</protein>
<feature type="domain" description="Core-binding (CB)" evidence="7">
    <location>
        <begin position="59"/>
        <end position="139"/>
    </location>
</feature>
<dbReference type="PANTHER" id="PTHR30629">
    <property type="entry name" value="PROPHAGE INTEGRASE"/>
    <property type="match status" value="1"/>
</dbReference>
<dbReference type="RefSeq" id="WP_142791797.1">
    <property type="nucleotide sequence ID" value="NZ_VJMZ01000001.1"/>
</dbReference>
<dbReference type="AlphaFoldDB" id="A0A549YA91"/>
<keyword evidence="3 5" id="KW-0238">DNA-binding</keyword>
<evidence type="ECO:0000259" key="7">
    <source>
        <dbReference type="PROSITE" id="PS51900"/>
    </source>
</evidence>
<reference evidence="9 11" key="1">
    <citation type="submission" date="2019-07" db="EMBL/GenBank/DDBJ databases">
        <title>Genomic analysis of Lentibacillus sp. NKC851-2.</title>
        <authorList>
            <person name="Oh Y.J."/>
        </authorList>
    </citation>
    <scope>NUCLEOTIDE SEQUENCE [LARGE SCALE GENOMIC DNA]</scope>
    <source>
        <strain evidence="9 11">NKC851-2</strain>
    </source>
</reference>
<dbReference type="Pfam" id="PF14659">
    <property type="entry name" value="Phage_int_SAM_3"/>
    <property type="match status" value="1"/>
</dbReference>
<dbReference type="SUPFAM" id="SSF56349">
    <property type="entry name" value="DNA breaking-rejoining enzymes"/>
    <property type="match status" value="1"/>
</dbReference>
<evidence type="ECO:0000256" key="2">
    <source>
        <dbReference type="ARBA" id="ARBA00022908"/>
    </source>
</evidence>
<keyword evidence="2" id="KW-0229">DNA integration</keyword>
<evidence type="ECO:0000259" key="6">
    <source>
        <dbReference type="PROSITE" id="PS51898"/>
    </source>
</evidence>
<dbReference type="EMBL" id="VJMZ01000003">
    <property type="protein sequence ID" value="TRM08807.1"/>
    <property type="molecule type" value="Genomic_DNA"/>
</dbReference>
<evidence type="ECO:0000256" key="1">
    <source>
        <dbReference type="ARBA" id="ARBA00008857"/>
    </source>
</evidence>
<dbReference type="InterPro" id="IPR013762">
    <property type="entry name" value="Integrase-like_cat_sf"/>
</dbReference>
<evidence type="ECO:0000256" key="4">
    <source>
        <dbReference type="ARBA" id="ARBA00023172"/>
    </source>
</evidence>
<dbReference type="CDD" id="cd01189">
    <property type="entry name" value="INT_ICEBs1_C_like"/>
    <property type="match status" value="1"/>
</dbReference>
<dbReference type="Gene3D" id="1.10.443.10">
    <property type="entry name" value="Intergrase catalytic core"/>
    <property type="match status" value="1"/>
</dbReference>
<dbReference type="InterPro" id="IPR044068">
    <property type="entry name" value="CB"/>
</dbReference>
<dbReference type="InterPro" id="IPR011010">
    <property type="entry name" value="DNA_brk_join_enz"/>
</dbReference>
<proteinExistence type="inferred from homology"/>
<evidence type="ECO:0000313" key="9">
    <source>
        <dbReference type="EMBL" id="TRM08807.1"/>
    </source>
</evidence>
<dbReference type="EMBL" id="VJMZ01000001">
    <property type="protein sequence ID" value="TRM12881.1"/>
    <property type="molecule type" value="Genomic_DNA"/>
</dbReference>
<dbReference type="InterPro" id="IPR004107">
    <property type="entry name" value="Integrase_SAM-like_N"/>
</dbReference>
<dbReference type="PROSITE" id="PS51898">
    <property type="entry name" value="TYR_RECOMBINASE"/>
    <property type="match status" value="1"/>
</dbReference>
<evidence type="ECO:0000256" key="5">
    <source>
        <dbReference type="PROSITE-ProRule" id="PRU01248"/>
    </source>
</evidence>
<evidence type="ECO:0000313" key="10">
    <source>
        <dbReference type="EMBL" id="TRM12881.1"/>
    </source>
</evidence>
<accession>A0A549YA91</accession>
<dbReference type="PANTHER" id="PTHR30629:SF2">
    <property type="entry name" value="PROPHAGE INTEGRASE INTS-RELATED"/>
    <property type="match status" value="1"/>
</dbReference>
<dbReference type="InterPro" id="IPR010998">
    <property type="entry name" value="Integrase_recombinase_N"/>
</dbReference>
<dbReference type="InterPro" id="IPR028259">
    <property type="entry name" value="AP2-like_int_N"/>
</dbReference>
<keyword evidence="4" id="KW-0233">DNA recombination</keyword>
<evidence type="ECO:0000313" key="11">
    <source>
        <dbReference type="Proteomes" id="UP000319280"/>
    </source>
</evidence>
<sequence length="368" mass="42148">MASFQRRGKTWQYTVSRTVNGKQKPLRKGGFRTKKEAQVAAAEVEADLRKGVVPQLTAIPFSDYFESWLNTFKTDIANNTLERYFNSLQVIKEHFGDLPIQEINKRSYQAFLNEYGQTHAKASSRKLNTHIRACVRDAIDEGMIRVDFTRDAVFTGDAGKKSSEKHLGYEDSKRLLQLIHKRLDISMTYYLLLLAITSGMRFGELVGLTRKDFNFFNNTINIDKSWGYTKSMHEGFGPTKNEDSVRLVKMDAETMNVFKQLFKSTPDNIYQLIFYSPSSKYNVISNSAANKVLIGMLDQLGTNRITVHGLRHTHASVLLYQGVSVYYVSKRLGHSDIDTTLNTYSHVIKEMEQRDEQKSADVFQKMLV</sequence>
<dbReference type="EMBL" id="VJMZ01000003">
    <property type="protein sequence ID" value="TRM08779.1"/>
    <property type="molecule type" value="Genomic_DNA"/>
</dbReference>
<dbReference type="GO" id="GO:0006310">
    <property type="term" value="P:DNA recombination"/>
    <property type="evidence" value="ECO:0007669"/>
    <property type="project" value="UniProtKB-KW"/>
</dbReference>
<gene>
    <name evidence="10" type="ORF">FH966_14855</name>
    <name evidence="8" type="ORF">FH966_16520</name>
    <name evidence="9" type="ORF">FH966_16670</name>
</gene>
<dbReference type="Proteomes" id="UP000319280">
    <property type="component" value="Unassembled WGS sequence"/>
</dbReference>
<dbReference type="InterPro" id="IPR002104">
    <property type="entry name" value="Integrase_catalytic"/>
</dbReference>
<dbReference type="Gene3D" id="1.10.150.130">
    <property type="match status" value="1"/>
</dbReference>
<dbReference type="GO" id="GO:0003677">
    <property type="term" value="F:DNA binding"/>
    <property type="evidence" value="ECO:0007669"/>
    <property type="project" value="UniProtKB-UniRule"/>
</dbReference>
<keyword evidence="11" id="KW-1185">Reference proteome</keyword>
<dbReference type="Pfam" id="PF14657">
    <property type="entry name" value="Arm-DNA-bind_4"/>
    <property type="match status" value="1"/>
</dbReference>
<dbReference type="PROSITE" id="PS51900">
    <property type="entry name" value="CB"/>
    <property type="match status" value="1"/>
</dbReference>
<dbReference type="GO" id="GO:0015074">
    <property type="term" value="P:DNA integration"/>
    <property type="evidence" value="ECO:0007669"/>
    <property type="project" value="UniProtKB-KW"/>
</dbReference>
<dbReference type="Pfam" id="PF00589">
    <property type="entry name" value="Phage_integrase"/>
    <property type="match status" value="1"/>
</dbReference>